<evidence type="ECO:0000256" key="1">
    <source>
        <dbReference type="SAM" id="Phobius"/>
    </source>
</evidence>
<feature type="transmembrane region" description="Helical" evidence="1">
    <location>
        <begin position="53"/>
        <end position="75"/>
    </location>
</feature>
<dbReference type="RefSeq" id="WP_156805573.1">
    <property type="nucleotide sequence ID" value="NZ_JBHSOJ010000031.1"/>
</dbReference>
<evidence type="ECO:0000313" key="3">
    <source>
        <dbReference type="Proteomes" id="UP001596110"/>
    </source>
</evidence>
<protein>
    <submittedName>
        <fullName evidence="2">Uncharacterized protein</fullName>
    </submittedName>
</protein>
<accession>A0ABW0UEC9</accession>
<name>A0ABW0UEC9_9STRE</name>
<dbReference type="EMBL" id="JBHSOJ010000031">
    <property type="protein sequence ID" value="MFC5631933.1"/>
    <property type="molecule type" value="Genomic_DNA"/>
</dbReference>
<dbReference type="Proteomes" id="UP001596110">
    <property type="component" value="Unassembled WGS sequence"/>
</dbReference>
<reference evidence="3" key="1">
    <citation type="journal article" date="2019" name="Int. J. Syst. Evol. Microbiol.">
        <title>The Global Catalogue of Microorganisms (GCM) 10K type strain sequencing project: providing services to taxonomists for standard genome sequencing and annotation.</title>
        <authorList>
            <consortium name="The Broad Institute Genomics Platform"/>
            <consortium name="The Broad Institute Genome Sequencing Center for Infectious Disease"/>
            <person name="Wu L."/>
            <person name="Ma J."/>
        </authorList>
    </citation>
    <scope>NUCLEOTIDE SEQUENCE [LARGE SCALE GENOMIC DNA]</scope>
    <source>
        <strain evidence="3">DT43</strain>
    </source>
</reference>
<proteinExistence type="predicted"/>
<feature type="transmembrane region" description="Helical" evidence="1">
    <location>
        <begin position="96"/>
        <end position="117"/>
    </location>
</feature>
<organism evidence="2 3">
    <name type="scientific">Streptococcus caledonicus</name>
    <dbReference type="NCBI Taxonomy" id="2614158"/>
    <lineage>
        <taxon>Bacteria</taxon>
        <taxon>Bacillati</taxon>
        <taxon>Bacillota</taxon>
        <taxon>Bacilli</taxon>
        <taxon>Lactobacillales</taxon>
        <taxon>Streptococcaceae</taxon>
        <taxon>Streptococcus</taxon>
    </lineage>
</organism>
<keyword evidence="1" id="KW-0812">Transmembrane</keyword>
<feature type="transmembrane region" description="Helical" evidence="1">
    <location>
        <begin position="15"/>
        <end position="33"/>
    </location>
</feature>
<keyword evidence="1" id="KW-0472">Membrane</keyword>
<keyword evidence="1" id="KW-1133">Transmembrane helix</keyword>
<keyword evidence="3" id="KW-1185">Reference proteome</keyword>
<evidence type="ECO:0000313" key="2">
    <source>
        <dbReference type="EMBL" id="MFC5631933.1"/>
    </source>
</evidence>
<sequence length="118" mass="14156">MLKVLIKRNVTQKQVIKVLLFFILLHLSGKALLDVDFPMSVLHYYHIEHRNFYLIVKYLLPIIVYLYLFVGRIDLAEDDMLLVIIRTRKKYEHLKAISLYILLTGTTYWLFYFLSFIA</sequence>
<comment type="caution">
    <text evidence="2">The sequence shown here is derived from an EMBL/GenBank/DDBJ whole genome shotgun (WGS) entry which is preliminary data.</text>
</comment>
<gene>
    <name evidence="2" type="ORF">ACFPQ3_10360</name>
</gene>